<dbReference type="AlphaFoldDB" id="A0A1Y9J0D4"/>
<dbReference type="InterPro" id="IPR038606">
    <property type="entry name" value="To_sf"/>
</dbReference>
<dbReference type="VEuPathDB" id="VectorBase:AQUA016608"/>
<dbReference type="InterPro" id="IPR010562">
    <property type="entry name" value="Haemolymph_juvenile_hormone-bd"/>
</dbReference>
<dbReference type="STRING" id="34691.A0A1Y9J0D4"/>
<dbReference type="Proteomes" id="UP000076407">
    <property type="component" value="Unassembled WGS sequence"/>
</dbReference>
<feature type="signal peptide" evidence="1">
    <location>
        <begin position="1"/>
        <end position="19"/>
    </location>
</feature>
<evidence type="ECO:0000313" key="3">
    <source>
        <dbReference type="Proteomes" id="UP000076407"/>
    </source>
</evidence>
<dbReference type="EnsemblMetazoa" id="AQUA016608-RA">
    <property type="protein sequence ID" value="AQUA016608-PA"/>
    <property type="gene ID" value="AQUA016608"/>
</dbReference>
<feature type="chain" id="PRO_5013051642" evidence="1">
    <location>
        <begin position="20"/>
        <end position="273"/>
    </location>
</feature>
<protein>
    <submittedName>
        <fullName evidence="2">Uncharacterized protein</fullName>
    </submittedName>
</protein>
<organism evidence="2 3">
    <name type="scientific">Anopheles quadriannulatus</name>
    <name type="common">Mosquito</name>
    <dbReference type="NCBI Taxonomy" id="34691"/>
    <lineage>
        <taxon>Eukaryota</taxon>
        <taxon>Metazoa</taxon>
        <taxon>Ecdysozoa</taxon>
        <taxon>Arthropoda</taxon>
        <taxon>Hexapoda</taxon>
        <taxon>Insecta</taxon>
        <taxon>Pterygota</taxon>
        <taxon>Neoptera</taxon>
        <taxon>Endopterygota</taxon>
        <taxon>Diptera</taxon>
        <taxon>Nematocera</taxon>
        <taxon>Culicoidea</taxon>
        <taxon>Culicidae</taxon>
        <taxon>Anophelinae</taxon>
        <taxon>Anopheles</taxon>
    </lineage>
</organism>
<dbReference type="Pfam" id="PF06585">
    <property type="entry name" value="JHBP"/>
    <property type="match status" value="1"/>
</dbReference>
<dbReference type="Gene3D" id="3.15.10.30">
    <property type="entry name" value="Haemolymph juvenile hormone binding protein"/>
    <property type="match status" value="1"/>
</dbReference>
<keyword evidence="1" id="KW-0732">Signal</keyword>
<dbReference type="PANTHER" id="PTHR11008">
    <property type="entry name" value="PROTEIN TAKEOUT-LIKE PROTEIN"/>
    <property type="match status" value="1"/>
</dbReference>
<name>A0A1Y9J0D4_ANOQN</name>
<keyword evidence="3" id="KW-1185">Reference proteome</keyword>
<reference evidence="2" key="1">
    <citation type="submission" date="2020-05" db="UniProtKB">
        <authorList>
            <consortium name="EnsemblMetazoa"/>
        </authorList>
    </citation>
    <scope>IDENTIFICATION</scope>
    <source>
        <strain evidence="2">SANGQUA</strain>
    </source>
</reference>
<evidence type="ECO:0000313" key="2">
    <source>
        <dbReference type="EnsemblMetazoa" id="AQUA016608-PA"/>
    </source>
</evidence>
<sequence>MSLVTVLRIIVLITTISWGDSLVPLPAGSSQQTPFQVNKLTLELVEKFRQQMARGFPLLDLPVLAPFTWKELHINDFDNNILQYAHGESFPSNYFIASVFSNRLSAKLKDGITRGLDVFDVTALNVQISDRKLDFHLTFPSLQTNGRYVAKGQLAGFVPFDRSGKCSLQLRGLTMHGTVVFDLWRRYLFVRDVRVSFAVKSSQVEFENVMLLPWNTFLFNRIVSGQIPEYLRSNRNAIAMKIRTKIRSKLNEILWKYDIQDIIRIINATVSTG</sequence>
<proteinExistence type="predicted"/>
<evidence type="ECO:0000256" key="1">
    <source>
        <dbReference type="SAM" id="SignalP"/>
    </source>
</evidence>
<accession>A0A1Y9J0D4</accession>
<dbReference type="PANTHER" id="PTHR11008:SF9">
    <property type="entry name" value="PROTEIN TAKEOUT-LIKE PROTEIN"/>
    <property type="match status" value="1"/>
</dbReference>
<dbReference type="SMART" id="SM00700">
    <property type="entry name" value="JHBP"/>
    <property type="match status" value="1"/>
</dbReference>